<reference evidence="6" key="1">
    <citation type="submission" date="2018-05" db="EMBL/GenBank/DDBJ databases">
        <authorList>
            <person name="Li Y."/>
        </authorList>
    </citation>
    <scope>NUCLEOTIDE SEQUENCE [LARGE SCALE GENOMIC DNA]</scope>
    <source>
        <strain evidence="6">sk1b4</strain>
    </source>
</reference>
<dbReference type="Proteomes" id="UP000245283">
    <property type="component" value="Unassembled WGS sequence"/>
</dbReference>
<organism evidence="5 6">
    <name type="scientific">Ancrocorticia populi</name>
    <dbReference type="NCBI Taxonomy" id="2175228"/>
    <lineage>
        <taxon>Bacteria</taxon>
        <taxon>Bacillati</taxon>
        <taxon>Actinomycetota</taxon>
        <taxon>Actinomycetes</taxon>
        <taxon>Actinomycetales</taxon>
        <taxon>Actinomycetaceae</taxon>
        <taxon>Ancrocorticia</taxon>
    </lineage>
</organism>
<dbReference type="InterPro" id="IPR025669">
    <property type="entry name" value="AAA_dom"/>
</dbReference>
<dbReference type="SUPFAM" id="SSF52540">
    <property type="entry name" value="P-loop containing nucleoside triphosphate hydrolases"/>
    <property type="match status" value="1"/>
</dbReference>
<evidence type="ECO:0000256" key="3">
    <source>
        <dbReference type="SAM" id="MobiDB-lite"/>
    </source>
</evidence>
<comment type="function">
    <text evidence="2">May play a role in septum formation.</text>
</comment>
<dbReference type="RefSeq" id="WP_109092372.1">
    <property type="nucleotide sequence ID" value="NZ_QETB01000001.1"/>
</dbReference>
<name>A0A2V1K9A3_9ACTO</name>
<dbReference type="Pfam" id="PF13614">
    <property type="entry name" value="AAA_31"/>
    <property type="match status" value="1"/>
</dbReference>
<evidence type="ECO:0000259" key="4">
    <source>
        <dbReference type="Pfam" id="PF13614"/>
    </source>
</evidence>
<dbReference type="EMBL" id="QETB01000001">
    <property type="protein sequence ID" value="PWF26870.1"/>
    <property type="molecule type" value="Genomic_DNA"/>
</dbReference>
<evidence type="ECO:0000313" key="6">
    <source>
        <dbReference type="Proteomes" id="UP000245283"/>
    </source>
</evidence>
<dbReference type="PANTHER" id="PTHR13696">
    <property type="entry name" value="P-LOOP CONTAINING NUCLEOSIDE TRIPHOSPHATE HYDROLASE"/>
    <property type="match status" value="1"/>
</dbReference>
<evidence type="ECO:0000256" key="1">
    <source>
        <dbReference type="ARBA" id="ARBA00006976"/>
    </source>
</evidence>
<dbReference type="PANTHER" id="PTHR13696:SF52">
    <property type="entry name" value="PARA FAMILY PROTEIN CT_582"/>
    <property type="match status" value="1"/>
</dbReference>
<proteinExistence type="inferred from homology"/>
<accession>A0A2V1K9A3</accession>
<dbReference type="InterPro" id="IPR050678">
    <property type="entry name" value="DNA_Partitioning_ATPase"/>
</dbReference>
<dbReference type="CDD" id="cd02042">
    <property type="entry name" value="ParAB_family"/>
    <property type="match status" value="1"/>
</dbReference>
<gene>
    <name evidence="5" type="ORF">DD236_00120</name>
</gene>
<comment type="similarity">
    <text evidence="1">Belongs to the ParA family.</text>
</comment>
<dbReference type="Gene3D" id="3.40.50.300">
    <property type="entry name" value="P-loop containing nucleotide triphosphate hydrolases"/>
    <property type="match status" value="1"/>
</dbReference>
<dbReference type="AlphaFoldDB" id="A0A2V1K9A3"/>
<dbReference type="FunFam" id="3.40.50.300:FF:000285">
    <property type="entry name" value="Sporulation initiation inhibitor Soj"/>
    <property type="match status" value="1"/>
</dbReference>
<dbReference type="OrthoDB" id="9815116at2"/>
<sequence length="317" mass="34253">MSDPRKLVNPSAGANGAAQTDWDRFVSPESPLGSALAEDHKRLAEIGQESFKKPSQTRIIAVANQKGGVGKTTSAVNLAAGLAKGGLRVLLIDDDPQGNATTALGVEDRDSAPSLYDVLIGNRSLLSILRPTESLPNLYVAPSNISLSLVDVELADEADRRQRLRDSLQECLKDLHEHGNTIDYVIIDCPPSMSLLPINALVAANEVLIPVQTEYYALEGLSQLLRTIEAAKNSDNPTLEISTILLTMVSKNTNLSAEVAQNVREYFPEQTLRTEIPRSVRLAESPSFGETVITYEPRSSGAIAYRAAAHELAERAN</sequence>
<evidence type="ECO:0000313" key="5">
    <source>
        <dbReference type="EMBL" id="PWF26870.1"/>
    </source>
</evidence>
<dbReference type="InterPro" id="IPR027417">
    <property type="entry name" value="P-loop_NTPase"/>
</dbReference>
<feature type="domain" description="AAA" evidence="4">
    <location>
        <begin position="58"/>
        <end position="241"/>
    </location>
</feature>
<keyword evidence="6" id="KW-1185">Reference proteome</keyword>
<feature type="region of interest" description="Disordered" evidence="3">
    <location>
        <begin position="1"/>
        <end position="31"/>
    </location>
</feature>
<protein>
    <submittedName>
        <fullName evidence="5">Chromosome partitioning protein</fullName>
    </submittedName>
</protein>
<comment type="caution">
    <text evidence="5">The sequence shown here is derived from an EMBL/GenBank/DDBJ whole genome shotgun (WGS) entry which is preliminary data.</text>
</comment>
<evidence type="ECO:0000256" key="2">
    <source>
        <dbReference type="ARBA" id="ARBA00059092"/>
    </source>
</evidence>